<keyword evidence="2 4" id="KW-0853">WD repeat</keyword>
<evidence type="ECO:0000256" key="3">
    <source>
        <dbReference type="ARBA" id="ARBA00022737"/>
    </source>
</evidence>
<dbReference type="SMART" id="SM00320">
    <property type="entry name" value="WD40"/>
    <property type="match status" value="3"/>
</dbReference>
<organism evidence="5 6">
    <name type="scientific">Clavispora lusitaniae</name>
    <name type="common">Candida lusitaniae</name>
    <dbReference type="NCBI Taxonomy" id="36911"/>
    <lineage>
        <taxon>Eukaryota</taxon>
        <taxon>Fungi</taxon>
        <taxon>Dikarya</taxon>
        <taxon>Ascomycota</taxon>
        <taxon>Saccharomycotina</taxon>
        <taxon>Pichiomycetes</taxon>
        <taxon>Metschnikowiaceae</taxon>
        <taxon>Clavispora</taxon>
    </lineage>
</organism>
<feature type="repeat" description="WD" evidence="4">
    <location>
        <begin position="283"/>
        <end position="325"/>
    </location>
</feature>
<dbReference type="InterPro" id="IPR001680">
    <property type="entry name" value="WD40_rpt"/>
</dbReference>
<proteinExistence type="inferred from homology"/>
<protein>
    <submittedName>
        <fullName evidence="5">Uncharacterized protein</fullName>
    </submittedName>
</protein>
<evidence type="ECO:0000256" key="4">
    <source>
        <dbReference type="PROSITE-ProRule" id="PRU00221"/>
    </source>
</evidence>
<dbReference type="SUPFAM" id="SSF50978">
    <property type="entry name" value="WD40 repeat-like"/>
    <property type="match status" value="1"/>
</dbReference>
<dbReference type="PANTHER" id="PTHR14205:SF15">
    <property type="entry name" value="EARP AND GARP COMPLEX-INTERACTING PROTEIN 1"/>
    <property type="match status" value="1"/>
</dbReference>
<evidence type="ECO:0000313" key="5">
    <source>
        <dbReference type="EMBL" id="OVF05143.1"/>
    </source>
</evidence>
<dbReference type="PROSITE" id="PS00678">
    <property type="entry name" value="WD_REPEATS_1"/>
    <property type="match status" value="1"/>
</dbReference>
<gene>
    <name evidence="5" type="ORF">A9F13_24g00418</name>
</gene>
<dbReference type="InterPro" id="IPR015943">
    <property type="entry name" value="WD40/YVTN_repeat-like_dom_sf"/>
</dbReference>
<reference evidence="5 6" key="1">
    <citation type="submission" date="2017-04" db="EMBL/GenBank/DDBJ databases">
        <title>Draft genome of the yeast Clavispora lusitaniae type strain CBS 6936.</title>
        <authorList>
            <person name="Durrens P."/>
            <person name="Klopp C."/>
            <person name="Biteau N."/>
            <person name="Fitton-Ouhabi V."/>
            <person name="Dementhon K."/>
            <person name="Accoceberry I."/>
            <person name="Sherman D.J."/>
            <person name="Noel T."/>
        </authorList>
    </citation>
    <scope>NUCLEOTIDE SEQUENCE [LARGE SCALE GENOMIC DNA]</scope>
    <source>
        <strain evidence="5 6">CBS 6936</strain>
    </source>
</reference>
<comment type="caution">
    <text evidence="5">The sequence shown here is derived from an EMBL/GenBank/DDBJ whole genome shotgun (WGS) entry which is preliminary data.</text>
</comment>
<keyword evidence="3" id="KW-0677">Repeat</keyword>
<comment type="similarity">
    <text evidence="1">Belongs to the WD repeat EIPR1 family.</text>
</comment>
<dbReference type="GO" id="GO:0016567">
    <property type="term" value="P:protein ubiquitination"/>
    <property type="evidence" value="ECO:0007669"/>
    <property type="project" value="TreeGrafter"/>
</dbReference>
<dbReference type="AlphaFoldDB" id="A0AA91SZN8"/>
<sequence>MDFYQPTFLFRQNAMRRSSSPELNPNGSSESLVSKNSSWLLSPNTSDVELVQKACSLDRLNIKSNYWKIPDGDMNLTALAASDQHAASPLVAVSSANTDSNLFVYELDSLNHYLTHHTTISLPNIHGLAWVPNQQSRFLVSGNNKGYAHLISVPLPASYGGDPDGEECAEIVKRFNHRKHLRAVGKDPSSHLHSSTCVSKLGFLDDRLVSIYDDTLFVWNMNDCHQSMRPRPESIAVVPGIRNFDSHTADWTTLAVCGGFGLSLYDVRSATYSVPYSGSKLHLQGAQIRAGVVRWHPENEHVMASAHDDGVVRLWDIRKNETLGEIKGHERKKITTMAWNHGDLFTGASDGNIVHWDLSSDVDIASAGDKLSRCTMKEGVNSVRFDATTNTLMDTLTERQCGTLLPASNNQIVDMCHIGSGTDCKILSIDSSAFLGLHSRIYAALGAEEKTHYTSADLALIAREESSIATLVDSSESLIKPLCIRRDKAPQTEPKPSVSSAKTLIPSDVSPTITSAEKFVSSPETLVSSPKKAYSSALSPLVSTNKSESEFDFLDMWSDSRSSVVSLHSVDSAQNSPFSNNDSAYTLSTTATIVGPSEEQKNPKSLAYLDSELDRICSEFQVGIAA</sequence>
<dbReference type="InterPro" id="IPR019775">
    <property type="entry name" value="WD40_repeat_CS"/>
</dbReference>
<dbReference type="Pfam" id="PF00400">
    <property type="entry name" value="WD40"/>
    <property type="match status" value="2"/>
</dbReference>
<name>A0AA91SZN8_CLALS</name>
<dbReference type="InterPro" id="IPR036322">
    <property type="entry name" value="WD40_repeat_dom_sf"/>
</dbReference>
<accession>A0AA91SZN8</accession>
<evidence type="ECO:0000256" key="1">
    <source>
        <dbReference type="ARBA" id="ARBA00005672"/>
    </source>
</evidence>
<evidence type="ECO:0000256" key="2">
    <source>
        <dbReference type="ARBA" id="ARBA00022574"/>
    </source>
</evidence>
<dbReference type="PROSITE" id="PS50082">
    <property type="entry name" value="WD_REPEATS_2"/>
    <property type="match status" value="1"/>
</dbReference>
<dbReference type="EMBL" id="LYUB02000024">
    <property type="protein sequence ID" value="OVF05143.1"/>
    <property type="molecule type" value="Genomic_DNA"/>
</dbReference>
<dbReference type="Gene3D" id="2.130.10.10">
    <property type="entry name" value="YVTN repeat-like/Quinoprotein amine dehydrogenase"/>
    <property type="match status" value="1"/>
</dbReference>
<evidence type="ECO:0000313" key="6">
    <source>
        <dbReference type="Proteomes" id="UP000195602"/>
    </source>
</evidence>
<dbReference type="InterPro" id="IPR040323">
    <property type="entry name" value="EIPR1"/>
</dbReference>
<dbReference type="Proteomes" id="UP000195602">
    <property type="component" value="Unassembled WGS sequence"/>
</dbReference>
<dbReference type="KEGG" id="clus:A9F13_24g00418"/>
<dbReference type="PANTHER" id="PTHR14205">
    <property type="entry name" value="WD-REPEAT PROTEIN"/>
    <property type="match status" value="1"/>
</dbReference>